<dbReference type="RefSeq" id="WP_073025375.1">
    <property type="nucleotide sequence ID" value="NZ_FQZS01000007.1"/>
</dbReference>
<evidence type="ECO:0000259" key="2">
    <source>
        <dbReference type="Pfam" id="PF20906"/>
    </source>
</evidence>
<dbReference type="EMBL" id="FQZS01000007">
    <property type="protein sequence ID" value="SHI75730.1"/>
    <property type="molecule type" value="Genomic_DNA"/>
</dbReference>
<keyword evidence="4" id="KW-1185">Reference proteome</keyword>
<dbReference type="Gene3D" id="2.40.390.10">
    <property type="entry name" value="CV3147-like"/>
    <property type="match status" value="1"/>
</dbReference>
<protein>
    <recommendedName>
        <fullName evidence="5">DUF917 domain-containing protein</fullName>
    </recommendedName>
</protein>
<dbReference type="Pfam" id="PF06032">
    <property type="entry name" value="S-Me-THD_N"/>
    <property type="match status" value="1"/>
</dbReference>
<dbReference type="InterPro" id="IPR024071">
    <property type="entry name" value="S-Me-THD_C_sf"/>
</dbReference>
<evidence type="ECO:0000259" key="1">
    <source>
        <dbReference type="Pfam" id="PF06032"/>
    </source>
</evidence>
<dbReference type="InterPro" id="IPR010318">
    <property type="entry name" value="S-Me-THD_N"/>
</dbReference>
<proteinExistence type="predicted"/>
<organism evidence="3 4">
    <name type="scientific">Lutispora thermophila DSM 19022</name>
    <dbReference type="NCBI Taxonomy" id="1122184"/>
    <lineage>
        <taxon>Bacteria</taxon>
        <taxon>Bacillati</taxon>
        <taxon>Bacillota</taxon>
        <taxon>Clostridia</taxon>
        <taxon>Lutisporales</taxon>
        <taxon>Lutisporaceae</taxon>
        <taxon>Lutispora</taxon>
    </lineage>
</organism>
<dbReference type="Proteomes" id="UP000184442">
    <property type="component" value="Unassembled WGS sequence"/>
</dbReference>
<dbReference type="Pfam" id="PF20906">
    <property type="entry name" value="S-Me-THD_C"/>
    <property type="match status" value="1"/>
</dbReference>
<dbReference type="STRING" id="1122184.SAMN02745176_01246"/>
<dbReference type="OrthoDB" id="7441206at2"/>
<gene>
    <name evidence="3" type="ORF">SAMN02745176_01246</name>
</gene>
<accession>A0A1M6DRI5</accession>
<dbReference type="SUPFAM" id="SSF160991">
    <property type="entry name" value="CV3147-like"/>
    <property type="match status" value="1"/>
</dbReference>
<dbReference type="InterPro" id="IPR027479">
    <property type="entry name" value="S-Me-THD_N_sf"/>
</dbReference>
<dbReference type="AlphaFoldDB" id="A0A1M6DRI5"/>
<dbReference type="Gene3D" id="3.40.1610.10">
    <property type="entry name" value="CV3147-like domain"/>
    <property type="match status" value="1"/>
</dbReference>
<dbReference type="InterPro" id="IPR048350">
    <property type="entry name" value="S-Me-THD-like_C"/>
</dbReference>
<feature type="domain" description="S-Me-THD-like C-terminal" evidence="2">
    <location>
        <begin position="176"/>
        <end position="361"/>
    </location>
</feature>
<evidence type="ECO:0008006" key="5">
    <source>
        <dbReference type="Google" id="ProtNLM"/>
    </source>
</evidence>
<sequence>MIKLNKKDLFDILYGCAILGTGGGGSLERGLEKVYKAFEEGKEFILVDFDELKDEDLIATPYSCGAISPETEEERKKYQRLPLLKESPHVAALLKMEEYLGREIKAVISTELGGGNTAAAFEVAAQAGKYIVDGDPAGRSVPELQHSTYYLNNIPIQPISLVNIFGESAIITDVVDDSRAEDLVRAMAVASKNTIAVVDHVNTSKVLKNAVIRGAISYAWKIGKAFNSAKVEGYNVVDAVIKAGDGVRLFSGVVEKNEWGTVKGFTVGEVEIAGEDEYKGHKYKIWYKNENIIAWRDEKVDVTVPDLICAMDMSKQEPILNPYFEKGMDVAIYALPAPAEWTTKRGLEVFGPRSFGFETDWLSPFEK</sequence>
<evidence type="ECO:0000313" key="3">
    <source>
        <dbReference type="EMBL" id="SHI75730.1"/>
    </source>
</evidence>
<evidence type="ECO:0000313" key="4">
    <source>
        <dbReference type="Proteomes" id="UP000184442"/>
    </source>
</evidence>
<feature type="domain" description="S-Me-THD N-terminal" evidence="1">
    <location>
        <begin position="8"/>
        <end position="172"/>
    </location>
</feature>
<name>A0A1M6DRI5_9FIRM</name>
<reference evidence="3 4" key="1">
    <citation type="submission" date="2016-11" db="EMBL/GenBank/DDBJ databases">
        <authorList>
            <person name="Jaros S."/>
            <person name="Januszkiewicz K."/>
            <person name="Wedrychowicz H."/>
        </authorList>
    </citation>
    <scope>NUCLEOTIDE SEQUENCE [LARGE SCALE GENOMIC DNA]</scope>
    <source>
        <strain evidence="3 4">DSM 19022</strain>
    </source>
</reference>